<organism evidence="5 6">
    <name type="scientific">Galbitalea soli</name>
    <dbReference type="NCBI Taxonomy" id="1268042"/>
    <lineage>
        <taxon>Bacteria</taxon>
        <taxon>Bacillati</taxon>
        <taxon>Actinomycetota</taxon>
        <taxon>Actinomycetes</taxon>
        <taxon>Micrococcales</taxon>
        <taxon>Microbacteriaceae</taxon>
        <taxon>Galbitalea</taxon>
    </lineage>
</organism>
<dbReference type="PANTHER" id="PTHR43537">
    <property type="entry name" value="TRANSCRIPTIONAL REGULATOR, GNTR FAMILY"/>
    <property type="match status" value="1"/>
</dbReference>
<evidence type="ECO:0000313" key="6">
    <source>
        <dbReference type="Proteomes" id="UP000479756"/>
    </source>
</evidence>
<dbReference type="SUPFAM" id="SSF48008">
    <property type="entry name" value="GntR ligand-binding domain-like"/>
    <property type="match status" value="1"/>
</dbReference>
<dbReference type="PRINTS" id="PR00035">
    <property type="entry name" value="HTHGNTR"/>
</dbReference>
<dbReference type="InterPro" id="IPR000524">
    <property type="entry name" value="Tscrpt_reg_HTH_GntR"/>
</dbReference>
<evidence type="ECO:0000313" key="5">
    <source>
        <dbReference type="EMBL" id="NEM91032.1"/>
    </source>
</evidence>
<dbReference type="Pfam" id="PF00392">
    <property type="entry name" value="GntR"/>
    <property type="match status" value="1"/>
</dbReference>
<dbReference type="Gene3D" id="1.10.10.10">
    <property type="entry name" value="Winged helix-like DNA-binding domain superfamily/Winged helix DNA-binding domain"/>
    <property type="match status" value="1"/>
</dbReference>
<keyword evidence="3" id="KW-0804">Transcription</keyword>
<comment type="caution">
    <text evidence="5">The sequence shown here is derived from an EMBL/GenBank/DDBJ whole genome shotgun (WGS) entry which is preliminary data.</text>
</comment>
<reference evidence="5 6" key="1">
    <citation type="journal article" date="2014" name="Int. J. Syst. Evol. Microbiol.">
        <title>Description of Galbitalea soli gen. nov., sp. nov., and Frondihabitans sucicola sp. nov.</title>
        <authorList>
            <person name="Kim S.J."/>
            <person name="Lim J.M."/>
            <person name="Ahn J.H."/>
            <person name="Weon H.Y."/>
            <person name="Hamada M."/>
            <person name="Suzuki K."/>
            <person name="Ahn T.Y."/>
            <person name="Kwon S.W."/>
        </authorList>
    </citation>
    <scope>NUCLEOTIDE SEQUENCE [LARGE SCALE GENOMIC DNA]</scope>
    <source>
        <strain evidence="5 6">NBRC 108727</strain>
    </source>
</reference>
<dbReference type="GO" id="GO:0003677">
    <property type="term" value="F:DNA binding"/>
    <property type="evidence" value="ECO:0007669"/>
    <property type="project" value="UniProtKB-KW"/>
</dbReference>
<dbReference type="AlphaFoldDB" id="A0A7C9PMN3"/>
<dbReference type="InterPro" id="IPR036390">
    <property type="entry name" value="WH_DNA-bd_sf"/>
</dbReference>
<evidence type="ECO:0000256" key="1">
    <source>
        <dbReference type="ARBA" id="ARBA00023015"/>
    </source>
</evidence>
<dbReference type="PANTHER" id="PTHR43537:SF44">
    <property type="entry name" value="GNTR FAMILY REGULATORY PROTEIN"/>
    <property type="match status" value="1"/>
</dbReference>
<protein>
    <submittedName>
        <fullName evidence="5">FadR family transcriptional regulator</fullName>
    </submittedName>
</protein>
<dbReference type="InterPro" id="IPR008920">
    <property type="entry name" value="TF_FadR/GntR_C"/>
</dbReference>
<dbReference type="GO" id="GO:0003700">
    <property type="term" value="F:DNA-binding transcription factor activity"/>
    <property type="evidence" value="ECO:0007669"/>
    <property type="project" value="InterPro"/>
</dbReference>
<dbReference type="SUPFAM" id="SSF46785">
    <property type="entry name" value="Winged helix' DNA-binding domain"/>
    <property type="match status" value="1"/>
</dbReference>
<keyword evidence="1" id="KW-0805">Transcription regulation</keyword>
<dbReference type="Pfam" id="PF07729">
    <property type="entry name" value="FCD"/>
    <property type="match status" value="1"/>
</dbReference>
<dbReference type="SMART" id="SM00345">
    <property type="entry name" value="HTH_GNTR"/>
    <property type="match status" value="1"/>
</dbReference>
<keyword evidence="6" id="KW-1185">Reference proteome</keyword>
<dbReference type="InterPro" id="IPR036388">
    <property type="entry name" value="WH-like_DNA-bd_sf"/>
</dbReference>
<dbReference type="CDD" id="cd07377">
    <property type="entry name" value="WHTH_GntR"/>
    <property type="match status" value="1"/>
</dbReference>
<sequence>MSEVRTDLGLPVTTFLGSTPPRAPAARLGVAVVHDLVSAIVTGEVQPGQSLPPEGVLSQQFGVSRTVIRESVKRIEEKGLVKIAQGRGTEVLPTSSWNVLDPIVLSALVENDDSVGVLDELAVVRGSLEGSMAAEAATARSDDELATLRESFAHMDETKGDKRFEQADVDFHLIVMEASRNRLAQSITKILYERARESTRFTGAVTDEAIQLTLDEHARILRAIERGDAIAAENAMREHIRVAWQRRRLPTHRRS</sequence>
<evidence type="ECO:0000259" key="4">
    <source>
        <dbReference type="PROSITE" id="PS50949"/>
    </source>
</evidence>
<accession>A0A7C9PMN3</accession>
<proteinExistence type="predicted"/>
<dbReference type="SMART" id="SM00895">
    <property type="entry name" value="FCD"/>
    <property type="match status" value="1"/>
</dbReference>
<feature type="domain" description="HTH gntR-type" evidence="4">
    <location>
        <begin position="26"/>
        <end position="94"/>
    </location>
</feature>
<keyword evidence="2" id="KW-0238">DNA-binding</keyword>
<evidence type="ECO:0000256" key="3">
    <source>
        <dbReference type="ARBA" id="ARBA00023163"/>
    </source>
</evidence>
<dbReference type="InterPro" id="IPR011711">
    <property type="entry name" value="GntR_C"/>
</dbReference>
<dbReference type="EMBL" id="JAAGWZ010000002">
    <property type="protein sequence ID" value="NEM91032.1"/>
    <property type="molecule type" value="Genomic_DNA"/>
</dbReference>
<name>A0A7C9PMN3_9MICO</name>
<dbReference type="RefSeq" id="WP_163472722.1">
    <property type="nucleotide sequence ID" value="NZ_JAAGWZ010000002.1"/>
</dbReference>
<dbReference type="PROSITE" id="PS50949">
    <property type="entry name" value="HTH_GNTR"/>
    <property type="match status" value="1"/>
</dbReference>
<dbReference type="Proteomes" id="UP000479756">
    <property type="component" value="Unassembled WGS sequence"/>
</dbReference>
<gene>
    <name evidence="5" type="ORF">G3T37_06645</name>
</gene>
<evidence type="ECO:0000256" key="2">
    <source>
        <dbReference type="ARBA" id="ARBA00023125"/>
    </source>
</evidence>
<dbReference type="Gene3D" id="1.20.120.530">
    <property type="entry name" value="GntR ligand-binding domain-like"/>
    <property type="match status" value="1"/>
</dbReference>